<dbReference type="OrthoDB" id="9776217at2"/>
<dbReference type="PANTHER" id="PTHR30050:SF4">
    <property type="entry name" value="ATP-BINDING PROTEIN RV3427C IN INSERTION SEQUENCE-RELATED"/>
    <property type="match status" value="1"/>
</dbReference>
<dbReference type="PATRIC" id="fig|994573.3.peg.1124"/>
<sequence>MLNQEMLNKLKHMKMTGLVEALEQQEQDPGYEELGFHERLNLLVDWEYSKRQHNRLQLLINQAKFQNPDACVEDINYAIDRKLDRNQILELASCNYVPHGQNVVIVGATGAGKSYIAQALGQAACRRLIPTKYIQLPDLLEELKIAKNKGPEIFTRLRKQYVKCGLLIIDEWLLFPISTEDTEILLSIFDRRRGVRPTIVVSQLEPAEWLDQIPIQLAAESITDRLSTKAHRITIKGNKSMRSI</sequence>
<dbReference type="eggNOG" id="COG1484">
    <property type="taxonomic scope" value="Bacteria"/>
</dbReference>
<dbReference type="InterPro" id="IPR028350">
    <property type="entry name" value="DNAC/IstB-like"/>
</dbReference>
<dbReference type="InterPro" id="IPR003593">
    <property type="entry name" value="AAA+_ATPase"/>
</dbReference>
<gene>
    <name evidence="2" type="ORF">T472_0206025</name>
</gene>
<proteinExistence type="predicted"/>
<feature type="domain" description="AAA+ ATPase" evidence="1">
    <location>
        <begin position="99"/>
        <end position="228"/>
    </location>
</feature>
<dbReference type="Gene3D" id="3.40.50.300">
    <property type="entry name" value="P-loop containing nucleotide triphosphate hydrolases"/>
    <property type="match status" value="1"/>
</dbReference>
<comment type="caution">
    <text evidence="2">The sequence shown here is derived from an EMBL/GenBank/DDBJ whole genome shotgun (WGS) entry which is preliminary data.</text>
</comment>
<dbReference type="PANTHER" id="PTHR30050">
    <property type="entry name" value="CHROMOSOMAL REPLICATION INITIATOR PROTEIN DNAA"/>
    <property type="match status" value="1"/>
</dbReference>
<dbReference type="STRING" id="994573.T472_0206025"/>
<keyword evidence="3" id="KW-1185">Reference proteome</keyword>
<dbReference type="PIRSF" id="PIRSF003073">
    <property type="entry name" value="DNAC_TnpB_IstB"/>
    <property type="match status" value="1"/>
</dbReference>
<dbReference type="SUPFAM" id="SSF52540">
    <property type="entry name" value="P-loop containing nucleoside triphosphate hydrolases"/>
    <property type="match status" value="1"/>
</dbReference>
<organism evidence="2 3">
    <name type="scientific">Youngiibacter fragilis 232.1</name>
    <dbReference type="NCBI Taxonomy" id="994573"/>
    <lineage>
        <taxon>Bacteria</taxon>
        <taxon>Bacillati</taxon>
        <taxon>Bacillota</taxon>
        <taxon>Clostridia</taxon>
        <taxon>Eubacteriales</taxon>
        <taxon>Clostridiaceae</taxon>
        <taxon>Youngiibacter</taxon>
    </lineage>
</organism>
<dbReference type="Pfam" id="PF01695">
    <property type="entry name" value="IstB_IS21"/>
    <property type="match status" value="1"/>
</dbReference>
<reference evidence="2 3" key="1">
    <citation type="journal article" date="2014" name="Genome Announc.">
        <title>Genome Sequence of Youngiibacter fragilis, the Type Strain of the Genus Youngiibacter.</title>
        <authorList>
            <person name="Wawrik C.B."/>
            <person name="Callaghan A.V."/>
            <person name="Stamps B.W."/>
            <person name="Wawrik B."/>
        </authorList>
    </citation>
    <scope>NUCLEOTIDE SEQUENCE [LARGE SCALE GENOMIC DNA]</scope>
    <source>
        <strain evidence="2 3">232.1</strain>
    </source>
</reference>
<dbReference type="RefSeq" id="WP_023388119.1">
    <property type="nucleotide sequence ID" value="NZ_AXUN02000100.1"/>
</dbReference>
<dbReference type="SMART" id="SM00382">
    <property type="entry name" value="AAA"/>
    <property type="match status" value="1"/>
</dbReference>
<protein>
    <submittedName>
        <fullName evidence="2">ATPase AAA</fullName>
    </submittedName>
</protein>
<dbReference type="EMBL" id="AXUN02000100">
    <property type="protein sequence ID" value="ETA81516.1"/>
    <property type="molecule type" value="Genomic_DNA"/>
</dbReference>
<dbReference type="Proteomes" id="UP000017747">
    <property type="component" value="Unassembled WGS sequence"/>
</dbReference>
<accession>V7I8A7</accession>
<dbReference type="InterPro" id="IPR002611">
    <property type="entry name" value="IstB_ATP-bd"/>
</dbReference>
<evidence type="ECO:0000313" key="3">
    <source>
        <dbReference type="Proteomes" id="UP000017747"/>
    </source>
</evidence>
<evidence type="ECO:0000259" key="1">
    <source>
        <dbReference type="SMART" id="SM00382"/>
    </source>
</evidence>
<evidence type="ECO:0000313" key="2">
    <source>
        <dbReference type="EMBL" id="ETA81516.1"/>
    </source>
</evidence>
<dbReference type="AlphaFoldDB" id="V7I8A7"/>
<dbReference type="InterPro" id="IPR027417">
    <property type="entry name" value="P-loop_NTPase"/>
</dbReference>
<dbReference type="CDD" id="cd00009">
    <property type="entry name" value="AAA"/>
    <property type="match status" value="1"/>
</dbReference>
<dbReference type="GO" id="GO:0005524">
    <property type="term" value="F:ATP binding"/>
    <property type="evidence" value="ECO:0007669"/>
    <property type="project" value="InterPro"/>
</dbReference>
<name>V7I8A7_9CLOT</name>
<dbReference type="GO" id="GO:0006260">
    <property type="term" value="P:DNA replication"/>
    <property type="evidence" value="ECO:0007669"/>
    <property type="project" value="TreeGrafter"/>
</dbReference>